<dbReference type="ExpressionAtlas" id="M8C8J7">
    <property type="expression patterns" value="baseline"/>
</dbReference>
<dbReference type="GO" id="GO:0005768">
    <property type="term" value="C:endosome"/>
    <property type="evidence" value="ECO:0007669"/>
    <property type="project" value="TreeGrafter"/>
</dbReference>
<sequence length="113" mass="12297">MASGLYPLARAEALSGLAAVLKKVNAGGGVVECCYACAEKSLRDEDEGIRLAAVRLVGLCAEKFAMREELGGDGDQMDRVFLQVWLALRAGFGVHERNPFDKVKVLMANEIYY</sequence>
<dbReference type="EnsemblPlants" id="EMT11438">
    <property type="protein sequence ID" value="EMT11438"/>
    <property type="gene ID" value="F775_03425"/>
</dbReference>
<dbReference type="GO" id="GO:0010496">
    <property type="term" value="P:intercellular transport"/>
    <property type="evidence" value="ECO:0007669"/>
    <property type="project" value="TreeGrafter"/>
</dbReference>
<evidence type="ECO:0000313" key="1">
    <source>
        <dbReference type="EnsemblPlants" id="EMT11438"/>
    </source>
</evidence>
<proteinExistence type="predicted"/>
<dbReference type="AlphaFoldDB" id="M8C8J7"/>
<name>M8C8J7_AEGTA</name>
<dbReference type="PANTHER" id="PTHR20938">
    <property type="entry name" value="INTEGRATOR COMPLEX SUBUNIT 4"/>
    <property type="match status" value="1"/>
</dbReference>
<accession>M8C8J7</accession>
<reference evidence="1" key="1">
    <citation type="submission" date="2015-06" db="UniProtKB">
        <authorList>
            <consortium name="EnsemblPlants"/>
        </authorList>
    </citation>
    <scope>IDENTIFICATION</scope>
</reference>
<protein>
    <submittedName>
        <fullName evidence="1">Uncharacterized protein</fullName>
    </submittedName>
</protein>
<dbReference type="PANTHER" id="PTHR20938:SF0">
    <property type="entry name" value="INTEGRATOR COMPLEX SUBUNIT 4"/>
    <property type="match status" value="1"/>
</dbReference>
<organism evidence="1">
    <name type="scientific">Aegilops tauschii</name>
    <name type="common">Tausch's goatgrass</name>
    <name type="synonym">Aegilops squarrosa</name>
    <dbReference type="NCBI Taxonomy" id="37682"/>
    <lineage>
        <taxon>Eukaryota</taxon>
        <taxon>Viridiplantae</taxon>
        <taxon>Streptophyta</taxon>
        <taxon>Embryophyta</taxon>
        <taxon>Tracheophyta</taxon>
        <taxon>Spermatophyta</taxon>
        <taxon>Magnoliopsida</taxon>
        <taxon>Liliopsida</taxon>
        <taxon>Poales</taxon>
        <taxon>Poaceae</taxon>
        <taxon>BOP clade</taxon>
        <taxon>Pooideae</taxon>
        <taxon>Triticodae</taxon>
        <taxon>Triticeae</taxon>
        <taxon>Triticinae</taxon>
        <taxon>Aegilops</taxon>
    </lineage>
</organism>